<evidence type="ECO:0000256" key="14">
    <source>
        <dbReference type="ARBA" id="ARBA00075482"/>
    </source>
</evidence>
<feature type="domain" description="Mur ligase N-terminal catalytic" evidence="19">
    <location>
        <begin position="37"/>
        <end position="112"/>
    </location>
</feature>
<dbReference type="InterPro" id="IPR018109">
    <property type="entry name" value="Folylpolyglutamate_synth_CS"/>
</dbReference>
<dbReference type="SUPFAM" id="SSF53244">
    <property type="entry name" value="MurD-like peptide ligases, peptide-binding domain"/>
    <property type="match status" value="1"/>
</dbReference>
<comment type="caution">
    <text evidence="22">The sequence shown here is derived from an EMBL/GenBank/DDBJ whole genome shotgun (WGS) entry which is preliminary data.</text>
</comment>
<keyword evidence="7 17" id="KW-0133">Cell shape</keyword>
<comment type="function">
    <text evidence="17">Catalyzes the addition of meso-diaminopimelic acid to the nucleotide precursor UDP-N-acetylmuramoyl-L-alanyl-D-glutamate (UMAG) in the biosynthesis of bacterial cell-wall peptidoglycan.</text>
</comment>
<dbReference type="GO" id="GO:0008765">
    <property type="term" value="F:UDP-N-acetylmuramoylalanyl-D-glutamate-2,6-diaminopimelate ligase activity"/>
    <property type="evidence" value="ECO:0007669"/>
    <property type="project" value="UniProtKB-UniRule"/>
</dbReference>
<feature type="domain" description="Mur ligase central" evidence="21">
    <location>
        <begin position="124"/>
        <end position="338"/>
    </location>
</feature>
<feature type="binding site" evidence="17">
    <location>
        <position position="203"/>
    </location>
    <ligand>
        <name>UDP-N-acetyl-alpha-D-muramoyl-L-alanyl-D-glutamate</name>
        <dbReference type="ChEBI" id="CHEBI:83900"/>
    </ligand>
</feature>
<evidence type="ECO:0000256" key="4">
    <source>
        <dbReference type="ARBA" id="ARBA00022618"/>
    </source>
</evidence>
<dbReference type="GO" id="GO:0071555">
    <property type="term" value="P:cell wall organization"/>
    <property type="evidence" value="ECO:0007669"/>
    <property type="project" value="UniProtKB-KW"/>
</dbReference>
<dbReference type="NCBIfam" id="NF001126">
    <property type="entry name" value="PRK00139.1-4"/>
    <property type="match status" value="1"/>
</dbReference>
<dbReference type="GO" id="GO:0005737">
    <property type="term" value="C:cytoplasm"/>
    <property type="evidence" value="ECO:0007669"/>
    <property type="project" value="UniProtKB-SubCell"/>
</dbReference>
<evidence type="ECO:0000256" key="13">
    <source>
        <dbReference type="ARBA" id="ARBA00072883"/>
    </source>
</evidence>
<feature type="binding site" evidence="17">
    <location>
        <position position="195"/>
    </location>
    <ligand>
        <name>UDP-N-acetyl-alpha-D-muramoyl-L-alanyl-D-glutamate</name>
        <dbReference type="ChEBI" id="CHEBI:83900"/>
    </ligand>
</feature>
<dbReference type="NCBIfam" id="NF001124">
    <property type="entry name" value="PRK00139.1-2"/>
    <property type="match status" value="1"/>
</dbReference>
<keyword evidence="2 17" id="KW-0963">Cytoplasm</keyword>
<comment type="catalytic activity">
    <reaction evidence="11 17">
        <text>UDP-N-acetyl-alpha-D-muramoyl-L-alanyl-D-glutamate + meso-2,6-diaminopimelate + ATP = UDP-N-acetyl-alpha-D-muramoyl-L-alanyl-gamma-D-glutamyl-meso-2,6-diaminopimelate + ADP + phosphate + H(+)</text>
        <dbReference type="Rhea" id="RHEA:23676"/>
        <dbReference type="ChEBI" id="CHEBI:15378"/>
        <dbReference type="ChEBI" id="CHEBI:30616"/>
        <dbReference type="ChEBI" id="CHEBI:43474"/>
        <dbReference type="ChEBI" id="CHEBI:57791"/>
        <dbReference type="ChEBI" id="CHEBI:83900"/>
        <dbReference type="ChEBI" id="CHEBI:83905"/>
        <dbReference type="ChEBI" id="CHEBI:456216"/>
        <dbReference type="EC" id="6.3.2.13"/>
    </reaction>
</comment>
<evidence type="ECO:0000256" key="12">
    <source>
        <dbReference type="ARBA" id="ARBA00066633"/>
    </source>
</evidence>
<evidence type="ECO:0000256" key="1">
    <source>
        <dbReference type="ARBA" id="ARBA00005898"/>
    </source>
</evidence>
<comment type="similarity">
    <text evidence="1 17">Belongs to the MurCDEF family. MurE subfamily.</text>
</comment>
<dbReference type="Pfam" id="PF08245">
    <property type="entry name" value="Mur_ligase_M"/>
    <property type="match status" value="1"/>
</dbReference>
<dbReference type="InterPro" id="IPR004101">
    <property type="entry name" value="Mur_ligase_C"/>
</dbReference>
<dbReference type="Gene3D" id="3.40.1190.10">
    <property type="entry name" value="Mur-like, catalytic domain"/>
    <property type="match status" value="1"/>
</dbReference>
<reference evidence="22" key="1">
    <citation type="journal article" date="2020" name="mSystems">
        <title>Genome- and Community-Level Interaction Insights into Carbon Utilization and Element Cycling Functions of Hydrothermarchaeota in Hydrothermal Sediment.</title>
        <authorList>
            <person name="Zhou Z."/>
            <person name="Liu Y."/>
            <person name="Xu W."/>
            <person name="Pan J."/>
            <person name="Luo Z.H."/>
            <person name="Li M."/>
        </authorList>
    </citation>
    <scope>NUCLEOTIDE SEQUENCE [LARGE SCALE GENOMIC DNA]</scope>
    <source>
        <strain evidence="22">SpSt-914</strain>
    </source>
</reference>
<dbReference type="NCBIfam" id="TIGR01085">
    <property type="entry name" value="murE"/>
    <property type="match status" value="1"/>
</dbReference>
<keyword evidence="9 17" id="KW-0131">Cell cycle</keyword>
<dbReference type="InterPro" id="IPR036615">
    <property type="entry name" value="Mur_ligase_C_dom_sf"/>
</dbReference>
<evidence type="ECO:0000256" key="2">
    <source>
        <dbReference type="ARBA" id="ARBA00022490"/>
    </source>
</evidence>
<feature type="binding site" evidence="17">
    <location>
        <begin position="434"/>
        <end position="437"/>
    </location>
    <ligand>
        <name>meso-2,6-diaminopimelate</name>
        <dbReference type="ChEBI" id="CHEBI:57791"/>
    </ligand>
</feature>
<dbReference type="GO" id="GO:0008360">
    <property type="term" value="P:regulation of cell shape"/>
    <property type="evidence" value="ECO:0007669"/>
    <property type="project" value="UniProtKB-KW"/>
</dbReference>
<dbReference type="GO" id="GO:0009252">
    <property type="term" value="P:peptidoglycan biosynthetic process"/>
    <property type="evidence" value="ECO:0007669"/>
    <property type="project" value="UniProtKB-UniRule"/>
</dbReference>
<keyword evidence="17" id="KW-0460">Magnesium</keyword>
<dbReference type="EMBL" id="DTMZ01000102">
    <property type="protein sequence ID" value="HGD13310.1"/>
    <property type="molecule type" value="Genomic_DNA"/>
</dbReference>
<dbReference type="Pfam" id="PF01225">
    <property type="entry name" value="Mur_ligase"/>
    <property type="match status" value="1"/>
</dbReference>
<dbReference type="PROSITE" id="PS01011">
    <property type="entry name" value="FOLYLPOLYGLU_SYNT_1"/>
    <property type="match status" value="1"/>
</dbReference>
<dbReference type="Gene3D" id="3.90.190.20">
    <property type="entry name" value="Mur ligase, C-terminal domain"/>
    <property type="match status" value="1"/>
</dbReference>
<evidence type="ECO:0000256" key="10">
    <source>
        <dbReference type="ARBA" id="ARBA00023316"/>
    </source>
</evidence>
<keyword evidence="3 17" id="KW-0436">Ligase</keyword>
<feature type="binding site" evidence="17">
    <location>
        <position position="45"/>
    </location>
    <ligand>
        <name>UDP-N-acetyl-alpha-D-muramoyl-L-alanyl-D-glutamate</name>
        <dbReference type="ChEBI" id="CHEBI:83900"/>
    </ligand>
</feature>
<comment type="cofactor">
    <cofactor evidence="17">
        <name>Mg(2+)</name>
        <dbReference type="ChEBI" id="CHEBI:18420"/>
    </cofactor>
</comment>
<evidence type="ECO:0000256" key="3">
    <source>
        <dbReference type="ARBA" id="ARBA00022598"/>
    </source>
</evidence>
<dbReference type="InterPro" id="IPR035911">
    <property type="entry name" value="MurE/MurF_N"/>
</dbReference>
<feature type="binding site" evidence="17">
    <location>
        <position position="167"/>
    </location>
    <ligand>
        <name>UDP-N-acetyl-alpha-D-muramoyl-L-alanyl-D-glutamate</name>
        <dbReference type="ChEBI" id="CHEBI:83900"/>
    </ligand>
</feature>
<protein>
    <recommendedName>
        <fullName evidence="13 17">UDP-N-acetylmuramoyl-L-alanyl-D-glutamate--2,6-diaminopimelate ligase</fullName>
        <ecNumber evidence="12 17">6.3.2.13</ecNumber>
    </recommendedName>
    <alternativeName>
        <fullName evidence="14 17">Meso-A2pm-adding enzyme</fullName>
    </alternativeName>
    <alternativeName>
        <fullName evidence="15 17">Meso-diaminopimelate-adding enzyme</fullName>
    </alternativeName>
    <alternativeName>
        <fullName evidence="16 17">UDP-MurNAc-L-Ala-D-Glu:meso-diaminopimelate ligase</fullName>
    </alternativeName>
    <alternativeName>
        <fullName evidence="17">UDP-MurNAc-tripeptide synthetase</fullName>
    </alternativeName>
    <alternativeName>
        <fullName evidence="17">UDP-N-acetylmuramyl-tripeptide synthetase</fullName>
    </alternativeName>
</protein>
<dbReference type="HAMAP" id="MF_00208">
    <property type="entry name" value="MurE"/>
    <property type="match status" value="1"/>
</dbReference>
<dbReference type="EC" id="6.3.2.13" evidence="12 17"/>
<feature type="binding site" evidence="17">
    <location>
        <position position="490"/>
    </location>
    <ligand>
        <name>meso-2,6-diaminopimelate</name>
        <dbReference type="ChEBI" id="CHEBI:57791"/>
    </ligand>
</feature>
<dbReference type="GO" id="GO:0000287">
    <property type="term" value="F:magnesium ion binding"/>
    <property type="evidence" value="ECO:0007669"/>
    <property type="project" value="UniProtKB-UniRule"/>
</dbReference>
<evidence type="ECO:0000259" key="21">
    <source>
        <dbReference type="Pfam" id="PF08245"/>
    </source>
</evidence>
<comment type="pathway">
    <text evidence="17 18">Cell wall biogenesis; peptidoglycan biosynthesis.</text>
</comment>
<comment type="PTM">
    <text evidence="17">Carboxylation is probably crucial for Mg(2+) binding and, consequently, for the gamma-phosphate positioning of ATP.</text>
</comment>
<dbReference type="GO" id="GO:0004326">
    <property type="term" value="F:tetrahydrofolylpolyglutamate synthase activity"/>
    <property type="evidence" value="ECO:0007669"/>
    <property type="project" value="InterPro"/>
</dbReference>
<dbReference type="GO" id="GO:0005524">
    <property type="term" value="F:ATP binding"/>
    <property type="evidence" value="ECO:0007669"/>
    <property type="project" value="UniProtKB-UniRule"/>
</dbReference>
<evidence type="ECO:0000256" key="7">
    <source>
        <dbReference type="ARBA" id="ARBA00022960"/>
    </source>
</evidence>
<evidence type="ECO:0000256" key="11">
    <source>
        <dbReference type="ARBA" id="ARBA00050251"/>
    </source>
</evidence>
<feature type="binding site" evidence="17">
    <location>
        <position position="410"/>
    </location>
    <ligand>
        <name>meso-2,6-diaminopimelate</name>
        <dbReference type="ChEBI" id="CHEBI:57791"/>
    </ligand>
</feature>
<accession>A0A7V3UZW0</accession>
<evidence type="ECO:0000256" key="6">
    <source>
        <dbReference type="ARBA" id="ARBA00022840"/>
    </source>
</evidence>
<dbReference type="InterPro" id="IPR013221">
    <property type="entry name" value="Mur_ligase_cen"/>
</dbReference>
<evidence type="ECO:0000256" key="5">
    <source>
        <dbReference type="ARBA" id="ARBA00022741"/>
    </source>
</evidence>
<dbReference type="InterPro" id="IPR000713">
    <property type="entry name" value="Mur_ligase_N"/>
</dbReference>
<feature type="binding site" evidence="17">
    <location>
        <begin position="126"/>
        <end position="132"/>
    </location>
    <ligand>
        <name>ATP</name>
        <dbReference type="ChEBI" id="CHEBI:30616"/>
    </ligand>
</feature>
<keyword evidence="5 17" id="KW-0547">Nucleotide-binding</keyword>
<dbReference type="InterPro" id="IPR005761">
    <property type="entry name" value="UDP-N-AcMur-Glu-dNH2Pim_ligase"/>
</dbReference>
<dbReference type="AlphaFoldDB" id="A0A7V3UZW0"/>
<feature type="binding site" evidence="17">
    <location>
        <position position="494"/>
    </location>
    <ligand>
        <name>meso-2,6-diaminopimelate</name>
        <dbReference type="ChEBI" id="CHEBI:57791"/>
    </ligand>
</feature>
<evidence type="ECO:0000256" key="16">
    <source>
        <dbReference type="ARBA" id="ARBA00081560"/>
    </source>
</evidence>
<sequence>MGNGERIKTLGELITGVPCEIITAGTSGKGPGPAEIKIKGLAYHSAKVSPGFLFVAIDGTKFSGNDFIDEAINRGAVAIATNDPRRVKKSWVTVIQTRFPRRFLAQIANRFYDFPARKLQLVGVTGTNGKTTTCYLTRSVLREMGQEPGFIGTIEYFDGSEKRVAGNTTPESLDMVQLLFRMVNNKVQVCVSEVSSHALELDRVFDLDFRVAVFTNLTQDHLDFHRTMENYRRAKMKLFQALTPGAFAVANFDDRTGAGIPALTRAKVIGFGTRPEPEVILEREHNVIDYIWGEVKQVTGDGLNCKIHLKSQEKSPIQVHLKLAGRHNLLNLLAVFGIGRALGWDLEVINRGVAKLESVPGRLERIKNDRGFQVYVDYAHTPDALQRVLETVREWTRGRVIVVFGCGGDRDRGKRPLMGKVAAQLADMVVVTSDNPRSEEPEKIIEEILEGIETRRLKDKSGCIVEVDRREAIRQALTLAQPGDTVIIAGKGHEDYQIIGTERHHFDDREVTREILKSIQETGC</sequence>
<dbReference type="FunFam" id="3.90.190.20:FF:000006">
    <property type="entry name" value="UDP-N-acetylmuramoyl-L-alanyl-D-glutamate--2,6-diaminopimelate ligase"/>
    <property type="match status" value="1"/>
</dbReference>
<feature type="short sequence motif" description="Meso-diaminopimelate recognition motif" evidence="17">
    <location>
        <begin position="434"/>
        <end position="437"/>
    </location>
</feature>
<evidence type="ECO:0000256" key="18">
    <source>
        <dbReference type="RuleBase" id="RU004135"/>
    </source>
</evidence>
<organism evidence="22">
    <name type="scientific">candidate division WOR-3 bacterium</name>
    <dbReference type="NCBI Taxonomy" id="2052148"/>
    <lineage>
        <taxon>Bacteria</taxon>
        <taxon>Bacteria division WOR-3</taxon>
    </lineage>
</organism>
<keyword evidence="8 17" id="KW-0573">Peptidoglycan synthesis</keyword>
<feature type="modified residue" description="N6-carboxylysine" evidence="17">
    <location>
        <position position="235"/>
    </location>
</feature>
<dbReference type="PANTHER" id="PTHR23135">
    <property type="entry name" value="MUR LIGASE FAMILY MEMBER"/>
    <property type="match status" value="1"/>
</dbReference>
<comment type="caution">
    <text evidence="17">Lacks conserved residue(s) required for the propagation of feature annotation.</text>
</comment>
<dbReference type="GO" id="GO:0051301">
    <property type="term" value="P:cell division"/>
    <property type="evidence" value="ECO:0007669"/>
    <property type="project" value="UniProtKB-KW"/>
</dbReference>
<comment type="subcellular location">
    <subcellularLocation>
        <location evidence="17 18">Cytoplasm</location>
    </subcellularLocation>
</comment>
<feature type="binding site" evidence="17">
    <location>
        <begin position="168"/>
        <end position="169"/>
    </location>
    <ligand>
        <name>UDP-N-acetyl-alpha-D-muramoyl-L-alanyl-D-glutamate</name>
        <dbReference type="ChEBI" id="CHEBI:83900"/>
    </ligand>
</feature>
<evidence type="ECO:0000256" key="9">
    <source>
        <dbReference type="ARBA" id="ARBA00023306"/>
    </source>
</evidence>
<keyword evidence="10 17" id="KW-0961">Cell wall biogenesis/degradation</keyword>
<dbReference type="Pfam" id="PF02875">
    <property type="entry name" value="Mur_ligase_C"/>
    <property type="match status" value="1"/>
</dbReference>
<gene>
    <name evidence="17" type="primary">murE</name>
    <name evidence="22" type="ORF">ENX16_04450</name>
</gene>
<evidence type="ECO:0000259" key="20">
    <source>
        <dbReference type="Pfam" id="PF02875"/>
    </source>
</evidence>
<name>A0A7V3UZW0_UNCW3</name>
<evidence type="ECO:0000256" key="8">
    <source>
        <dbReference type="ARBA" id="ARBA00022984"/>
    </source>
</evidence>
<dbReference type="Gene3D" id="3.40.1390.10">
    <property type="entry name" value="MurE/MurF, N-terminal domain"/>
    <property type="match status" value="1"/>
</dbReference>
<keyword evidence="6 17" id="KW-0067">ATP-binding</keyword>
<feature type="domain" description="Mur ligase C-terminal" evidence="20">
    <location>
        <begin position="361"/>
        <end position="492"/>
    </location>
</feature>
<keyword evidence="4 17" id="KW-0132">Cell division</keyword>
<proteinExistence type="inferred from homology"/>
<dbReference type="InterPro" id="IPR036565">
    <property type="entry name" value="Mur-like_cat_sf"/>
</dbReference>
<evidence type="ECO:0000256" key="17">
    <source>
        <dbReference type="HAMAP-Rule" id="MF_00208"/>
    </source>
</evidence>
<dbReference type="SUPFAM" id="SSF63418">
    <property type="entry name" value="MurE/MurF N-terminal domain"/>
    <property type="match status" value="1"/>
</dbReference>
<evidence type="ECO:0000259" key="19">
    <source>
        <dbReference type="Pfam" id="PF01225"/>
    </source>
</evidence>
<dbReference type="PANTHER" id="PTHR23135:SF4">
    <property type="entry name" value="UDP-N-ACETYLMURAMOYL-L-ALANYL-D-GLUTAMATE--2,6-DIAMINOPIMELATE LIGASE MURE HOMOLOG, CHLOROPLASTIC"/>
    <property type="match status" value="1"/>
</dbReference>
<evidence type="ECO:0000256" key="15">
    <source>
        <dbReference type="ARBA" id="ARBA00076158"/>
    </source>
</evidence>
<evidence type="ECO:0000313" key="22">
    <source>
        <dbReference type="EMBL" id="HGD13310.1"/>
    </source>
</evidence>
<dbReference type="SUPFAM" id="SSF53623">
    <property type="entry name" value="MurD-like peptide ligases, catalytic domain"/>
    <property type="match status" value="1"/>
</dbReference>
<dbReference type="UniPathway" id="UPA00219"/>